<dbReference type="PANTHER" id="PTHR11219:SF69">
    <property type="entry name" value="TENEURIN-A"/>
    <property type="match status" value="1"/>
</dbReference>
<dbReference type="SUPFAM" id="SSF63829">
    <property type="entry name" value="Calcium-dependent phosphotriesterase"/>
    <property type="match status" value="2"/>
</dbReference>
<dbReference type="Pfam" id="PF25020">
    <property type="entry name" value="TTR_TEN1-4"/>
    <property type="match status" value="1"/>
</dbReference>
<evidence type="ECO:0000256" key="8">
    <source>
        <dbReference type="SAM" id="MobiDB-lite"/>
    </source>
</evidence>
<dbReference type="GO" id="GO:0042803">
    <property type="term" value="F:protein homodimerization activity"/>
    <property type="evidence" value="ECO:0007669"/>
    <property type="project" value="TreeGrafter"/>
</dbReference>
<name>A0A9E4K6K2_9GAMM</name>
<keyword evidence="6" id="KW-0106">Calcium</keyword>
<dbReference type="InterPro" id="IPR035986">
    <property type="entry name" value="PKD_dom_sf"/>
</dbReference>
<keyword evidence="5" id="KW-0677">Repeat</keyword>
<evidence type="ECO:0000256" key="6">
    <source>
        <dbReference type="ARBA" id="ARBA00022837"/>
    </source>
</evidence>
<dbReference type="InterPro" id="IPR011042">
    <property type="entry name" value="6-blade_b-propeller_TolB-like"/>
</dbReference>
<keyword evidence="4" id="KW-0732">Signal</keyword>
<dbReference type="InterPro" id="IPR056822">
    <property type="entry name" value="TEN_NHL"/>
</dbReference>
<dbReference type="InterPro" id="IPR013783">
    <property type="entry name" value="Ig-like_fold"/>
</dbReference>
<dbReference type="InterPro" id="IPR008969">
    <property type="entry name" value="CarboxyPept-like_regulatory"/>
</dbReference>
<evidence type="ECO:0000256" key="2">
    <source>
        <dbReference type="ARBA" id="ARBA00022525"/>
    </source>
</evidence>
<dbReference type="SUPFAM" id="SSF103647">
    <property type="entry name" value="TSP type-3 repeat"/>
    <property type="match status" value="1"/>
</dbReference>
<keyword evidence="2" id="KW-0964">Secreted</keyword>
<dbReference type="NCBIfam" id="TIGR01643">
    <property type="entry name" value="YD_repeat_2x"/>
    <property type="match status" value="2"/>
</dbReference>
<feature type="region of interest" description="Disordered" evidence="8">
    <location>
        <begin position="865"/>
        <end position="885"/>
    </location>
</feature>
<dbReference type="Gene3D" id="2.180.10.10">
    <property type="entry name" value="RHS repeat-associated core"/>
    <property type="match status" value="3"/>
</dbReference>
<reference evidence="10" key="1">
    <citation type="journal article" date="2021" name="Proc. Natl. Acad. Sci. U.S.A.">
        <title>Global biogeography of chemosynthetic symbionts reveals both localized and globally distributed symbiont groups. .</title>
        <authorList>
            <person name="Osvatic J.T."/>
            <person name="Wilkins L.G.E."/>
            <person name="Leibrecht L."/>
            <person name="Leray M."/>
            <person name="Zauner S."/>
            <person name="Polzin J."/>
            <person name="Camacho Y."/>
            <person name="Gros O."/>
            <person name="van Gils J.A."/>
            <person name="Eisen J.A."/>
            <person name="Petersen J.M."/>
            <person name="Yuen B."/>
        </authorList>
    </citation>
    <scope>NUCLEOTIDE SEQUENCE</scope>
    <source>
        <strain evidence="10">MAGL173</strain>
    </source>
</reference>
<dbReference type="SUPFAM" id="SSF49299">
    <property type="entry name" value="PKD domain"/>
    <property type="match status" value="2"/>
</dbReference>
<dbReference type="InterPro" id="IPR006530">
    <property type="entry name" value="YD"/>
</dbReference>
<evidence type="ECO:0000259" key="9">
    <source>
        <dbReference type="SMART" id="SM00089"/>
    </source>
</evidence>
<evidence type="ECO:0000256" key="5">
    <source>
        <dbReference type="ARBA" id="ARBA00022737"/>
    </source>
</evidence>
<feature type="domain" description="PKD/Chitinase" evidence="9">
    <location>
        <begin position="167"/>
        <end position="255"/>
    </location>
</feature>
<sequence length="2787" mass="302979">MESKLFKPLDHSEKFLFTSIALFFILWAHFQPALAEDSAPIFGPQTFVRSAGKPVTEIVEFSSPSLNADYVLNIYNGPLTDDSVTSKHVGTGFIKLNEGVIASPRTLKKHFRHCKNKKHKRKCKKQTDFLSIPVNLLETNVLTVELYGKPGSSITIEVVSVNNYPPVADAGPDQTVYVGDTVTLDGSATTDLNGDILSYSWSFASIPPYSTPVLVNPTTINPYFTVFQPGEYIVELIVSDGIEDSIPDTVVVTTQNSQPIADAGPDQTVPLGSQVTLNGGNSHDVDNDELTYLWEFSVKPVGSQAILDNPYDPSPSFVADLAGTYIAQLIVNDGEYDSDPSTVVITTENSRPVAHAGDDQEVFAGQVVVLDGNQSNDADGDNLTYLWSLISMPQGSTAFLTDAESAVSSFIPDVGGIYVAQLIVNDGILDSLPDTAKVTVEVVALDSDGDGLTDEEEAVLGTDPLNADSDADGLNDSDEVNVYGTNPLNHDTDGDGFSDGEEVADGADPTDNKNLPYGIPPDPVLLATPIERPDVDFHSSIKFLYEGVPAVQSGVVPGTISKKRVSVIRGLVLNRNNEPLSGVVVSIKDHPEFGQTLSRVDGQFDLVVNGGGFLTVDYRKDNYLRAQRKINTPWQNYALVDDVVLITLDSKVSTIDLTDTSQSFQIAEGSPQTDADGTRKATILFPQGTQATMTLPDGSVQSLSTLNVRATEYTVGPNGLNAMPAELPPTSAYTYAVELSADEAITANAKQVDFSSPLSLYVDNFMNIPTGNIVPVGWYDFDKKNWISSTNGIVVKILREENGLAFIDVSLDGIDNESGQAELDGIGLTASEREKLAELYEPGDSIWRAQIDHFTPYDCNFPPPVDMDPYPPEEPPKEELDEKDEDECSGCIINPQSRGLGESLPIHGTNYKLHYSTKRVEGYQKGKKITVPLTSDQISGGLYAVDLNLEIAGRKLSRRYAPVANASYDYLWDGYDAYGRKINTDTAKVSVRYYKNANNTPVPAAAPQSDIDRMFAVWGIDRLDNAFAFPGRGEGDVYQQVSEWQRDVELVSPLLEQVGLGLWSFDVHHKYDVSKQTLYMGNGKSRKVGELSRGPLVTVAGASPPGYSGDGGDAIYAQFNGIKDSEVGPDGSMYIIDEQRIRKISPDGIISTLAGNGSVSITCQEAESALNVALPKINSLTIADDENLYFTTGGLSVNPADHCIHRLTPEGRLEIVAGTGDRGFSGDNGLAVDARLNEPRGIVVSPHGDIFFSDSKNNVIRRVSPGGWINTVAGTGDQGFSGDNGPAGVAQFIWPDQMALSSTGDLYFFDFGNHRIRMIGRDGTIKTVAGDGTWQDKELDESVSTRATDFPLHYSSDIAVDRDDNLLVLHKGVIYKVTSNGYIQKIAGNLDCYPSDLEQGSIYSSCLTQASSLSVAPDNYLYVSFLKYAINSSLPNGAPFEYSVIAKYTGSSEIPYGTAGNIIVPSEKGDEVYVFSETGRHIETRHTLVNTPKYEFHYNEDGILIGIEDGYGALTAIQRDALGSPLSITSADGKITNLALDGNGFLNTVTDPAGNIWNMSYSSIGLLTNFQDRNLNNYSYAFDEQGLLVEDVNPLGGGWFLSSIKNYDPLLLQHQSITTLTSAEGKSYTFEYLNQPDNSIKVNTKPDGTSSRKWDRRSTTTFISNNGQVEQTTRGPNIFFGMLSPIKTVNEITLPSSGLKYKTTKFMNGTISDPYDILSTESIQYVTTINENRYESNFEAVNRAWTKTSPEGRVVETKLDEQANLAFIQFADLFPTVMHHDDRGRLSEIIQGVGLDARQTFLTYYASGEQQGYLESITDAVGRRVEFTNDALGRVTRKRLPDGREVVYNYDANGNLISIVPPGRSAHIFRYNGVDQKSNYVPPPLSGVDTSTTYTYNLDKKPISVLRPDGQSLDMAYDAGGRLDAISTPRGRYGYLYEATTGQLSQIESPDGGLLDLNYNGSLLRSQQWTGDINGAVGYEYNNDFYISTISTGGMAIQYGYDSDRLLVSAGELQITRNTVNGLPEQTNLSNISSSLGYNGFGEIINNSYQSHADANIQISLNSTGISEDPLLISGNVSGAGSITINDIPMTLGQDGSLSGSVPLPNVGTNSFVINVYDTAGDLAGQYQQDVTRTEYILSYDISHIPTISPSGDIYFMHAGNQMYRLPAGSGIPESPAWLTTANDIAVDSAGLIYLKKGAILSTFDGVNENALVDLSSALVEIGDMEIGADDNLYLTSGNTIYRLNGTDVLLHTVLPAGDLTTNVVLDSSSWGLVANSDADENFYRINTDGTFEDILNGRYHDYDPGFSVDNIGNVCFNFEGIVCADQNGNEDWKEYWGDSLEFDAANLAYISHGENISRWDPGVDPVSIITETTGTSVQGVMQITGTAYTGSDLYSVAYTRDKLGRVTEKTEIIQGTATVYSYTYDPAGRLSEVSENGTTTSTYTYDQNSNRTHVNGILVGEYDDQDRLVSYEGATYSYTPNGELESKTEAGVVTRYSYDVFGNLIQVTLPGDVVVDYLIDGKNRRIGKKINGVLIQGFLYKDQLNPVAELDGAGNVVSRFIYGLKTNTPAYMIRDGKTYRIVSDHLGSPILVVDVITGEVVQRQDYDVWGNVINDSNPGFLPFGFAGGVYDQHTQLVRYGSRDYKSGIGRWTAKDPIGFAGGDTNLYGYVLNDPVNLIDIYGFEGDGPQGHGYGDIAANAGQSTLQGYLSHLGTKVGTIFGIGTTALKGGAAGANALKTLAQRDFDNYRILGTHLYESFSDVDWTKYGDTFEEAWENWSREQLVCP</sequence>
<dbReference type="GO" id="GO:0050839">
    <property type="term" value="F:cell adhesion molecule binding"/>
    <property type="evidence" value="ECO:0007669"/>
    <property type="project" value="TreeGrafter"/>
</dbReference>
<dbReference type="Pfam" id="PF25021">
    <property type="entry name" value="TEN_NHL"/>
    <property type="match status" value="2"/>
</dbReference>
<dbReference type="Pfam" id="PF22352">
    <property type="entry name" value="K319L-like_PKD"/>
    <property type="match status" value="3"/>
</dbReference>
<dbReference type="GO" id="GO:0046982">
    <property type="term" value="F:protein heterodimerization activity"/>
    <property type="evidence" value="ECO:0007669"/>
    <property type="project" value="TreeGrafter"/>
</dbReference>
<proteinExistence type="predicted"/>
<dbReference type="SUPFAM" id="SSF50952">
    <property type="entry name" value="Soluble quinoprotein glucose dehydrogenase"/>
    <property type="match status" value="1"/>
</dbReference>
<dbReference type="InterPro" id="IPR051216">
    <property type="entry name" value="Teneurin"/>
</dbReference>
<dbReference type="GO" id="GO:0007157">
    <property type="term" value="P:heterophilic cell-cell adhesion via plasma membrane cell adhesion molecules"/>
    <property type="evidence" value="ECO:0007669"/>
    <property type="project" value="TreeGrafter"/>
</dbReference>
<dbReference type="GO" id="GO:0005509">
    <property type="term" value="F:calcium ion binding"/>
    <property type="evidence" value="ECO:0007669"/>
    <property type="project" value="InterPro"/>
</dbReference>
<dbReference type="Pfam" id="PF25023">
    <property type="entry name" value="TEN_YD-shell"/>
    <property type="match status" value="2"/>
</dbReference>
<dbReference type="SUPFAM" id="SSF49464">
    <property type="entry name" value="Carboxypeptidase regulatory domain-like"/>
    <property type="match status" value="1"/>
</dbReference>
<evidence type="ECO:0000256" key="7">
    <source>
        <dbReference type="ARBA" id="ARBA00023157"/>
    </source>
</evidence>
<dbReference type="InterPro" id="IPR056820">
    <property type="entry name" value="TEN_TTR-like"/>
</dbReference>
<evidence type="ECO:0000256" key="1">
    <source>
        <dbReference type="ARBA" id="ARBA00004613"/>
    </source>
</evidence>
<feature type="region of interest" description="Disordered" evidence="8">
    <location>
        <begin position="487"/>
        <end position="517"/>
    </location>
</feature>
<dbReference type="Proteomes" id="UP000886687">
    <property type="component" value="Unassembled WGS sequence"/>
</dbReference>
<dbReference type="SMART" id="SM00089">
    <property type="entry name" value="PKD"/>
    <property type="match status" value="3"/>
</dbReference>
<dbReference type="NCBIfam" id="TIGR03696">
    <property type="entry name" value="Rhs_assc_core"/>
    <property type="match status" value="1"/>
</dbReference>
<dbReference type="EMBL" id="JAEPDI010000013">
    <property type="protein sequence ID" value="MCG7940360.1"/>
    <property type="molecule type" value="Genomic_DNA"/>
</dbReference>
<gene>
    <name evidence="10" type="ORF">JAZ04_16120</name>
</gene>
<feature type="domain" description="PKD/Chitinase" evidence="9">
    <location>
        <begin position="260"/>
        <end position="348"/>
    </location>
</feature>
<dbReference type="InterPro" id="IPR059100">
    <property type="entry name" value="TSP3_bac"/>
</dbReference>
<feature type="domain" description="PKD/Chitinase" evidence="9">
    <location>
        <begin position="351"/>
        <end position="445"/>
    </location>
</feature>
<dbReference type="PANTHER" id="PTHR11219">
    <property type="entry name" value="TENEURIN AND N-ACETYLGLUCOSAMINE-1-PHOSPHODIESTER ALPHA-N-ACETYLGLUCOSAMINIDASE"/>
    <property type="match status" value="1"/>
</dbReference>
<dbReference type="InterPro" id="IPR022385">
    <property type="entry name" value="Rhs_assc_core"/>
</dbReference>
<accession>A0A9E4K6K2</accession>
<evidence type="ECO:0000313" key="11">
    <source>
        <dbReference type="Proteomes" id="UP000886687"/>
    </source>
</evidence>
<comment type="caution">
    <text evidence="10">The sequence shown here is derived from an EMBL/GenBank/DDBJ whole genome shotgun (WGS) entry which is preliminary data.</text>
</comment>
<dbReference type="Gene3D" id="2.60.40.10">
    <property type="entry name" value="Immunoglobulins"/>
    <property type="match status" value="3"/>
</dbReference>
<evidence type="ECO:0000256" key="4">
    <source>
        <dbReference type="ARBA" id="ARBA00022729"/>
    </source>
</evidence>
<keyword evidence="3" id="KW-0245">EGF-like domain</keyword>
<dbReference type="InterPro" id="IPR022409">
    <property type="entry name" value="PKD/Chitinase_dom"/>
</dbReference>
<protein>
    <submittedName>
        <fullName evidence="10">PKD domain-containing protein</fullName>
    </submittedName>
</protein>
<organism evidence="10 11">
    <name type="scientific">Candidatus Thiodiazotropha lotti</name>
    <dbReference type="NCBI Taxonomy" id="2792787"/>
    <lineage>
        <taxon>Bacteria</taxon>
        <taxon>Pseudomonadati</taxon>
        <taxon>Pseudomonadota</taxon>
        <taxon>Gammaproteobacteria</taxon>
        <taxon>Chromatiales</taxon>
        <taxon>Sedimenticolaceae</taxon>
        <taxon>Candidatus Thiodiazotropha</taxon>
    </lineage>
</organism>
<dbReference type="InterPro" id="IPR056823">
    <property type="entry name" value="TEN-like_YD-shell"/>
</dbReference>
<keyword evidence="7" id="KW-1015">Disulfide bond</keyword>
<dbReference type="InterPro" id="IPR011041">
    <property type="entry name" value="Quinoprot_gluc/sorb_DH_b-prop"/>
</dbReference>
<evidence type="ECO:0000256" key="3">
    <source>
        <dbReference type="ARBA" id="ARBA00022536"/>
    </source>
</evidence>
<dbReference type="InterPro" id="IPR028974">
    <property type="entry name" value="TSP_type-3_rpt"/>
</dbReference>
<feature type="compositionally biased region" description="Acidic residues" evidence="8">
    <location>
        <begin position="494"/>
        <end position="505"/>
    </location>
</feature>
<dbReference type="Pfam" id="PF18884">
    <property type="entry name" value="TSP3_bac"/>
    <property type="match status" value="3"/>
</dbReference>
<dbReference type="Gene3D" id="2.120.10.30">
    <property type="entry name" value="TolB, C-terminal domain"/>
    <property type="match status" value="3"/>
</dbReference>
<evidence type="ECO:0000313" key="10">
    <source>
        <dbReference type="EMBL" id="MCG7940360.1"/>
    </source>
</evidence>
<comment type="subcellular location">
    <subcellularLocation>
        <location evidence="1">Secreted</location>
    </subcellularLocation>
</comment>